<reference evidence="1" key="2">
    <citation type="journal article" date="2020" name="Nat. Commun.">
        <title>Large-scale genome sequencing of mycorrhizal fungi provides insights into the early evolution of symbiotic traits.</title>
        <authorList>
            <person name="Miyauchi S."/>
            <person name="Kiss E."/>
            <person name="Kuo A."/>
            <person name="Drula E."/>
            <person name="Kohler A."/>
            <person name="Sanchez-Garcia M."/>
            <person name="Morin E."/>
            <person name="Andreopoulos B."/>
            <person name="Barry K.W."/>
            <person name="Bonito G."/>
            <person name="Buee M."/>
            <person name="Carver A."/>
            <person name="Chen C."/>
            <person name="Cichocki N."/>
            <person name="Clum A."/>
            <person name="Culley D."/>
            <person name="Crous P.W."/>
            <person name="Fauchery L."/>
            <person name="Girlanda M."/>
            <person name="Hayes R.D."/>
            <person name="Keri Z."/>
            <person name="LaButti K."/>
            <person name="Lipzen A."/>
            <person name="Lombard V."/>
            <person name="Magnuson J."/>
            <person name="Maillard F."/>
            <person name="Murat C."/>
            <person name="Nolan M."/>
            <person name="Ohm R.A."/>
            <person name="Pangilinan J."/>
            <person name="Pereira M.F."/>
            <person name="Perotto S."/>
            <person name="Peter M."/>
            <person name="Pfister S."/>
            <person name="Riley R."/>
            <person name="Sitrit Y."/>
            <person name="Stielow J.B."/>
            <person name="Szollosi G."/>
            <person name="Zifcakova L."/>
            <person name="Stursova M."/>
            <person name="Spatafora J.W."/>
            <person name="Tedersoo L."/>
            <person name="Vaario L.M."/>
            <person name="Yamada A."/>
            <person name="Yan M."/>
            <person name="Wang P."/>
            <person name="Xu J."/>
            <person name="Bruns T."/>
            <person name="Baldrian P."/>
            <person name="Vilgalys R."/>
            <person name="Dunand C."/>
            <person name="Henrissat B."/>
            <person name="Grigoriev I.V."/>
            <person name="Hibbett D."/>
            <person name="Nagy L.G."/>
            <person name="Martin F.M."/>
        </authorList>
    </citation>
    <scope>NUCLEOTIDE SEQUENCE</scope>
    <source>
        <strain evidence="1">P2</strain>
    </source>
</reference>
<sequence>MTSALLRLAARRLPLRSQPCLSSLMPVNRLSSSLLYRQPRHFSSRSTSTFIKPQPPTSNNHKGSEKSDAVSVGEAAVQEQRRKDWNIMRKMMEHMWPQDWGVRSRVTLGLGLLVGGKLLNVQVPALFKAVVDTLNLEITSGETVWVVAGSLILGYGAARVGATLFSELLNAVFASIGQHAVRKVARETFEHLLNLDLKFHLSRQTGGLTRAIDRGTKGITFVLQSVLFRIAPTALEVSLVCGILTYKFGWDFAAITVLTMATYTWFTVRTTSKRIQYRRAVNQADNKAATVSIDSLINYEAVKHFNNEKYEIAQYDKHLASYEKSAIKVATSLAYLNSGQNVIFSSALTLMMFLAAQGVLNGTMTVGDLVMVNQLVFQLSLPLNFLGTMYRELRQSLLDMEVLFNIQTQNQPPKDKVGAKDLILTGGSVTFDKVNFGYHPDRSIFKGISFTIPAGKKVAIVGPSGCGKSTVFRLLYRFYTPSSGRILIDGQPIDDITLESVRKAIGVVPQDTPLFHADVMHNVRYGRLDATDEEVIGVTKQARVHDAIMRLPDGYATTVGERGLMISGGEKQRLAVARVLLKNPQILFFDEATSALDAHTEFELMNNINSQLKGQARTSIFIAHRLKTVVEADLILVFRDGIVVEQGTHEELLQHGGLYSSMWIQQSSDSSPVDSLPGSAEEVPEPPSRSA</sequence>
<accession>A0ACB6ZEI5</accession>
<evidence type="ECO:0000313" key="1">
    <source>
        <dbReference type="EMBL" id="KAF9647803.1"/>
    </source>
</evidence>
<organism evidence="1 2">
    <name type="scientific">Thelephora ganbajun</name>
    <name type="common">Ganba fungus</name>
    <dbReference type="NCBI Taxonomy" id="370292"/>
    <lineage>
        <taxon>Eukaryota</taxon>
        <taxon>Fungi</taxon>
        <taxon>Dikarya</taxon>
        <taxon>Basidiomycota</taxon>
        <taxon>Agaricomycotina</taxon>
        <taxon>Agaricomycetes</taxon>
        <taxon>Thelephorales</taxon>
        <taxon>Thelephoraceae</taxon>
        <taxon>Thelephora</taxon>
    </lineage>
</organism>
<dbReference type="EMBL" id="MU118025">
    <property type="protein sequence ID" value="KAF9647803.1"/>
    <property type="molecule type" value="Genomic_DNA"/>
</dbReference>
<keyword evidence="2" id="KW-1185">Reference proteome</keyword>
<dbReference type="Proteomes" id="UP000886501">
    <property type="component" value="Unassembled WGS sequence"/>
</dbReference>
<gene>
    <name evidence="1" type="ORF">BDM02DRAFT_3116402</name>
</gene>
<evidence type="ECO:0000313" key="2">
    <source>
        <dbReference type="Proteomes" id="UP000886501"/>
    </source>
</evidence>
<comment type="caution">
    <text evidence="1">The sequence shown here is derived from an EMBL/GenBank/DDBJ whole genome shotgun (WGS) entry which is preliminary data.</text>
</comment>
<protein>
    <submittedName>
        <fullName evidence="1">P-loop containing nucleoside triphosphate hydrolase protein</fullName>
    </submittedName>
</protein>
<name>A0ACB6ZEI5_THEGA</name>
<reference evidence="1" key="1">
    <citation type="submission" date="2019-10" db="EMBL/GenBank/DDBJ databases">
        <authorList>
            <consortium name="DOE Joint Genome Institute"/>
            <person name="Kuo A."/>
            <person name="Miyauchi S."/>
            <person name="Kiss E."/>
            <person name="Drula E."/>
            <person name="Kohler A."/>
            <person name="Sanchez-Garcia M."/>
            <person name="Andreopoulos B."/>
            <person name="Barry K.W."/>
            <person name="Bonito G."/>
            <person name="Buee M."/>
            <person name="Carver A."/>
            <person name="Chen C."/>
            <person name="Cichocki N."/>
            <person name="Clum A."/>
            <person name="Culley D."/>
            <person name="Crous P.W."/>
            <person name="Fauchery L."/>
            <person name="Girlanda M."/>
            <person name="Hayes R."/>
            <person name="Keri Z."/>
            <person name="Labutti K."/>
            <person name="Lipzen A."/>
            <person name="Lombard V."/>
            <person name="Magnuson J."/>
            <person name="Maillard F."/>
            <person name="Morin E."/>
            <person name="Murat C."/>
            <person name="Nolan M."/>
            <person name="Ohm R."/>
            <person name="Pangilinan J."/>
            <person name="Pereira M."/>
            <person name="Perotto S."/>
            <person name="Peter M."/>
            <person name="Riley R."/>
            <person name="Sitrit Y."/>
            <person name="Stielow B."/>
            <person name="Szollosi G."/>
            <person name="Zifcakova L."/>
            <person name="Stursova M."/>
            <person name="Spatafora J.W."/>
            <person name="Tedersoo L."/>
            <person name="Vaario L.-M."/>
            <person name="Yamada A."/>
            <person name="Yan M."/>
            <person name="Wang P."/>
            <person name="Xu J."/>
            <person name="Bruns T."/>
            <person name="Baldrian P."/>
            <person name="Vilgalys R."/>
            <person name="Henrissat B."/>
            <person name="Grigoriev I.V."/>
            <person name="Hibbett D."/>
            <person name="Nagy L.G."/>
            <person name="Martin F.M."/>
        </authorList>
    </citation>
    <scope>NUCLEOTIDE SEQUENCE</scope>
    <source>
        <strain evidence="1">P2</strain>
    </source>
</reference>
<keyword evidence="1" id="KW-0378">Hydrolase</keyword>
<proteinExistence type="predicted"/>